<sequence>MVPLPPTTADGSSTPSSPLRLTPTSPPPVETRNLKISASISNQRFALKTPPLILLGATLSNQVSFKSITL</sequence>
<proteinExistence type="predicted"/>
<protein>
    <submittedName>
        <fullName evidence="1">Uncharacterized protein</fullName>
    </submittedName>
</protein>
<reference evidence="1 2" key="2">
    <citation type="journal article" date="2022" name="Mol. Ecol. Resour.">
        <title>The genomes of chicory, endive, great burdock and yacon provide insights into Asteraceae paleo-polyploidization history and plant inulin production.</title>
        <authorList>
            <person name="Fan W."/>
            <person name="Wang S."/>
            <person name="Wang H."/>
            <person name="Wang A."/>
            <person name="Jiang F."/>
            <person name="Liu H."/>
            <person name="Zhao H."/>
            <person name="Xu D."/>
            <person name="Zhang Y."/>
        </authorList>
    </citation>
    <scope>NUCLEOTIDE SEQUENCE [LARGE SCALE GENOMIC DNA]</scope>
    <source>
        <strain evidence="2">cv. Niubang</strain>
    </source>
</reference>
<evidence type="ECO:0000313" key="1">
    <source>
        <dbReference type="EMBL" id="KAI3735604.1"/>
    </source>
</evidence>
<organism evidence="1 2">
    <name type="scientific">Arctium lappa</name>
    <name type="common">Greater burdock</name>
    <name type="synonym">Lappa major</name>
    <dbReference type="NCBI Taxonomy" id="4217"/>
    <lineage>
        <taxon>Eukaryota</taxon>
        <taxon>Viridiplantae</taxon>
        <taxon>Streptophyta</taxon>
        <taxon>Embryophyta</taxon>
        <taxon>Tracheophyta</taxon>
        <taxon>Spermatophyta</taxon>
        <taxon>Magnoliopsida</taxon>
        <taxon>eudicotyledons</taxon>
        <taxon>Gunneridae</taxon>
        <taxon>Pentapetalae</taxon>
        <taxon>asterids</taxon>
        <taxon>campanulids</taxon>
        <taxon>Asterales</taxon>
        <taxon>Asteraceae</taxon>
        <taxon>Carduoideae</taxon>
        <taxon>Cardueae</taxon>
        <taxon>Arctiinae</taxon>
        <taxon>Arctium</taxon>
    </lineage>
</organism>
<name>A0ACB9CMU8_ARCLA</name>
<accession>A0ACB9CMU8</accession>
<keyword evidence="2" id="KW-1185">Reference proteome</keyword>
<dbReference type="EMBL" id="CM042050">
    <property type="protein sequence ID" value="KAI3735604.1"/>
    <property type="molecule type" value="Genomic_DNA"/>
</dbReference>
<evidence type="ECO:0000313" key="2">
    <source>
        <dbReference type="Proteomes" id="UP001055879"/>
    </source>
</evidence>
<comment type="caution">
    <text evidence="1">The sequence shown here is derived from an EMBL/GenBank/DDBJ whole genome shotgun (WGS) entry which is preliminary data.</text>
</comment>
<reference evidence="2" key="1">
    <citation type="journal article" date="2022" name="Mol. Ecol. Resour.">
        <title>The genomes of chicory, endive, great burdock and yacon provide insights into Asteraceae palaeo-polyploidization history and plant inulin production.</title>
        <authorList>
            <person name="Fan W."/>
            <person name="Wang S."/>
            <person name="Wang H."/>
            <person name="Wang A."/>
            <person name="Jiang F."/>
            <person name="Liu H."/>
            <person name="Zhao H."/>
            <person name="Xu D."/>
            <person name="Zhang Y."/>
        </authorList>
    </citation>
    <scope>NUCLEOTIDE SEQUENCE [LARGE SCALE GENOMIC DNA]</scope>
    <source>
        <strain evidence="2">cv. Niubang</strain>
    </source>
</reference>
<dbReference type="Proteomes" id="UP001055879">
    <property type="component" value="Linkage Group LG04"/>
</dbReference>
<gene>
    <name evidence="1" type="ORF">L6452_15111</name>
</gene>